<sequence>MSYLQKNTQEGVSGPEILQEWKFTSRKGLVTTRQDENGDRIVLWRDVENVFANYDPKYAYLGDYMIPFHVHLNLTEYEGAKEDLVFSRRKNQHRNQVLELYRL</sequence>
<comment type="caution">
    <text evidence="1">The sequence shown here is derived from an EMBL/GenBank/DDBJ whole genome shotgun (WGS) entry which is preliminary data.</text>
</comment>
<organism evidence="1 2">
    <name type="scientific">Mortierella hygrophila</name>
    <dbReference type="NCBI Taxonomy" id="979708"/>
    <lineage>
        <taxon>Eukaryota</taxon>
        <taxon>Fungi</taxon>
        <taxon>Fungi incertae sedis</taxon>
        <taxon>Mucoromycota</taxon>
        <taxon>Mortierellomycotina</taxon>
        <taxon>Mortierellomycetes</taxon>
        <taxon>Mortierellales</taxon>
        <taxon>Mortierellaceae</taxon>
        <taxon>Mortierella</taxon>
    </lineage>
</organism>
<reference evidence="1" key="1">
    <citation type="journal article" date="2020" name="Fungal Divers.">
        <title>Resolving the Mortierellaceae phylogeny through synthesis of multi-gene phylogenetics and phylogenomics.</title>
        <authorList>
            <person name="Vandepol N."/>
            <person name="Liber J."/>
            <person name="Desiro A."/>
            <person name="Na H."/>
            <person name="Kennedy M."/>
            <person name="Barry K."/>
            <person name="Grigoriev I.V."/>
            <person name="Miller A.N."/>
            <person name="O'Donnell K."/>
            <person name="Stajich J.E."/>
            <person name="Bonito G."/>
        </authorList>
    </citation>
    <scope>NUCLEOTIDE SEQUENCE</scope>
    <source>
        <strain evidence="1">NRRL 2591</strain>
    </source>
</reference>
<dbReference type="AlphaFoldDB" id="A0A9P6F4J9"/>
<dbReference type="Proteomes" id="UP000723463">
    <property type="component" value="Unassembled WGS sequence"/>
</dbReference>
<evidence type="ECO:0000313" key="2">
    <source>
        <dbReference type="Proteomes" id="UP000723463"/>
    </source>
</evidence>
<accession>A0A9P6F4J9</accession>
<protein>
    <submittedName>
        <fullName evidence="1">Uncharacterized protein</fullName>
    </submittedName>
</protein>
<name>A0A9P6F4J9_9FUNG</name>
<proteinExistence type="predicted"/>
<dbReference type="EMBL" id="JAAAXW010000162">
    <property type="protein sequence ID" value="KAF9541588.1"/>
    <property type="molecule type" value="Genomic_DNA"/>
</dbReference>
<gene>
    <name evidence="1" type="ORF">EC957_002957</name>
</gene>
<evidence type="ECO:0000313" key="1">
    <source>
        <dbReference type="EMBL" id="KAF9541588.1"/>
    </source>
</evidence>
<keyword evidence="2" id="KW-1185">Reference proteome</keyword>